<feature type="compositionally biased region" description="Low complexity" evidence="1">
    <location>
        <begin position="177"/>
        <end position="189"/>
    </location>
</feature>
<feature type="compositionally biased region" description="Low complexity" evidence="1">
    <location>
        <begin position="275"/>
        <end position="288"/>
    </location>
</feature>
<evidence type="ECO:0000313" key="2">
    <source>
        <dbReference type="EMBL" id="GHD39608.1"/>
    </source>
</evidence>
<name>A0A918XNH7_9PROT</name>
<evidence type="ECO:0000256" key="1">
    <source>
        <dbReference type="SAM" id="MobiDB-lite"/>
    </source>
</evidence>
<evidence type="ECO:0000313" key="3">
    <source>
        <dbReference type="Proteomes" id="UP000630353"/>
    </source>
</evidence>
<dbReference type="RefSeq" id="WP_189987005.1">
    <property type="nucleotide sequence ID" value="NZ_BMZS01000001.1"/>
</dbReference>
<protein>
    <submittedName>
        <fullName evidence="2">Uncharacterized protein</fullName>
    </submittedName>
</protein>
<dbReference type="Proteomes" id="UP000630353">
    <property type="component" value="Unassembled WGS sequence"/>
</dbReference>
<keyword evidence="3" id="KW-1185">Reference proteome</keyword>
<reference evidence="2" key="2">
    <citation type="submission" date="2020-09" db="EMBL/GenBank/DDBJ databases">
        <authorList>
            <person name="Sun Q."/>
            <person name="Kim S."/>
        </authorList>
    </citation>
    <scope>NUCLEOTIDE SEQUENCE</scope>
    <source>
        <strain evidence="2">KCTC 42651</strain>
    </source>
</reference>
<feature type="compositionally biased region" description="Polar residues" evidence="1">
    <location>
        <begin position="19"/>
        <end position="29"/>
    </location>
</feature>
<comment type="caution">
    <text evidence="2">The sequence shown here is derived from an EMBL/GenBank/DDBJ whole genome shotgun (WGS) entry which is preliminary data.</text>
</comment>
<feature type="region of interest" description="Disordered" evidence="1">
    <location>
        <begin position="1"/>
        <end position="42"/>
    </location>
</feature>
<gene>
    <name evidence="2" type="ORF">GCM10017083_01640</name>
</gene>
<feature type="region of interest" description="Disordered" evidence="1">
    <location>
        <begin position="177"/>
        <end position="201"/>
    </location>
</feature>
<dbReference type="EMBL" id="BMZS01000001">
    <property type="protein sequence ID" value="GHD39608.1"/>
    <property type="molecule type" value="Genomic_DNA"/>
</dbReference>
<organism evidence="2 3">
    <name type="scientific">Thalassobaculum fulvum</name>
    <dbReference type="NCBI Taxonomy" id="1633335"/>
    <lineage>
        <taxon>Bacteria</taxon>
        <taxon>Pseudomonadati</taxon>
        <taxon>Pseudomonadota</taxon>
        <taxon>Alphaproteobacteria</taxon>
        <taxon>Rhodospirillales</taxon>
        <taxon>Thalassobaculaceae</taxon>
        <taxon>Thalassobaculum</taxon>
    </lineage>
</organism>
<dbReference type="AlphaFoldDB" id="A0A918XNH7"/>
<sequence>MTILPTADPTTPHAAKPSAASQTVWNGPRTTPDGDLMPGEEPTAAGAALGFGDFLDVINPLQHLPVVGTIYRALTGDTIGEAARMAGGALYGGPLGVIGALANVVVEREAGQDIGGAAMAWLTDEPDAGGDAATALADARQPKTLAAPINAAPVTVAAANASPQAVAARAAAAAGPDATPARTADASPAQAAHPTTDFQGRSADRLDAFIRQANAVRRNNPLAPMHRAEPPTTRPALPGSIDPTRLQATALKPPGIGDPATAGQPAAGGRGGPGTASDGAELALAGGDASSVNQWMLRALDKYEHMRKQESS</sequence>
<reference evidence="2" key="1">
    <citation type="journal article" date="2014" name="Int. J. Syst. Evol. Microbiol.">
        <title>Complete genome sequence of Corynebacterium casei LMG S-19264T (=DSM 44701T), isolated from a smear-ripened cheese.</title>
        <authorList>
            <consortium name="US DOE Joint Genome Institute (JGI-PGF)"/>
            <person name="Walter F."/>
            <person name="Albersmeier A."/>
            <person name="Kalinowski J."/>
            <person name="Ruckert C."/>
        </authorList>
    </citation>
    <scope>NUCLEOTIDE SEQUENCE</scope>
    <source>
        <strain evidence="2">KCTC 42651</strain>
    </source>
</reference>
<proteinExistence type="predicted"/>
<feature type="region of interest" description="Disordered" evidence="1">
    <location>
        <begin position="215"/>
        <end position="288"/>
    </location>
</feature>
<accession>A0A918XNH7</accession>